<keyword evidence="2" id="KW-1185">Reference proteome</keyword>
<reference evidence="1" key="1">
    <citation type="submission" date="2023-10" db="EMBL/GenBank/DDBJ databases">
        <authorList>
            <person name="Chen Y."/>
            <person name="Shah S."/>
            <person name="Dougan E. K."/>
            <person name="Thang M."/>
            <person name="Chan C."/>
        </authorList>
    </citation>
    <scope>NUCLEOTIDE SEQUENCE [LARGE SCALE GENOMIC DNA]</scope>
</reference>
<dbReference type="EMBL" id="CAUYUJ010016469">
    <property type="protein sequence ID" value="CAK0865622.1"/>
    <property type="molecule type" value="Genomic_DNA"/>
</dbReference>
<evidence type="ECO:0000313" key="1">
    <source>
        <dbReference type="EMBL" id="CAK0865622.1"/>
    </source>
</evidence>
<proteinExistence type="predicted"/>
<sequence length="78" mass="8673">GVYEKAWETSGGAGYMSVRKGEVVYVFEGTFEQGRGEDGVTWFERYVYAERRAEGLRGGAPERGWIGVPPLLFSSEGF</sequence>
<organism evidence="1 2">
    <name type="scientific">Prorocentrum cordatum</name>
    <dbReference type="NCBI Taxonomy" id="2364126"/>
    <lineage>
        <taxon>Eukaryota</taxon>
        <taxon>Sar</taxon>
        <taxon>Alveolata</taxon>
        <taxon>Dinophyceae</taxon>
        <taxon>Prorocentrales</taxon>
        <taxon>Prorocentraceae</taxon>
        <taxon>Prorocentrum</taxon>
    </lineage>
</organism>
<protein>
    <submittedName>
        <fullName evidence="1">Uncharacterized protein</fullName>
    </submittedName>
</protein>
<feature type="non-terminal residue" evidence="1">
    <location>
        <position position="1"/>
    </location>
</feature>
<name>A0ABN9V1F0_9DINO</name>
<gene>
    <name evidence="1" type="ORF">PCOR1329_LOCUS53092</name>
</gene>
<evidence type="ECO:0000313" key="2">
    <source>
        <dbReference type="Proteomes" id="UP001189429"/>
    </source>
</evidence>
<comment type="caution">
    <text evidence="1">The sequence shown here is derived from an EMBL/GenBank/DDBJ whole genome shotgun (WGS) entry which is preliminary data.</text>
</comment>
<accession>A0ABN9V1F0</accession>
<dbReference type="Proteomes" id="UP001189429">
    <property type="component" value="Unassembled WGS sequence"/>
</dbReference>